<evidence type="ECO:0000256" key="2">
    <source>
        <dbReference type="ARBA" id="ARBA00022679"/>
    </source>
</evidence>
<evidence type="ECO:0000259" key="5">
    <source>
        <dbReference type="PROSITE" id="PS51059"/>
    </source>
</evidence>
<organism evidence="6 7">
    <name type="scientific">Cherax quadricarinatus</name>
    <name type="common">Australian red claw crayfish</name>
    <dbReference type="NCBI Taxonomy" id="27406"/>
    <lineage>
        <taxon>Eukaryota</taxon>
        <taxon>Metazoa</taxon>
        <taxon>Ecdysozoa</taxon>
        <taxon>Arthropoda</taxon>
        <taxon>Crustacea</taxon>
        <taxon>Multicrustacea</taxon>
        <taxon>Malacostraca</taxon>
        <taxon>Eumalacostraca</taxon>
        <taxon>Eucarida</taxon>
        <taxon>Decapoda</taxon>
        <taxon>Pleocyemata</taxon>
        <taxon>Astacidea</taxon>
        <taxon>Parastacoidea</taxon>
        <taxon>Parastacidae</taxon>
        <taxon>Cherax</taxon>
    </lineage>
</organism>
<comment type="caution">
    <text evidence="6">The sequence shown here is derived from an EMBL/GenBank/DDBJ whole genome shotgun (WGS) entry which is preliminary data.</text>
</comment>
<dbReference type="GO" id="GO:0070212">
    <property type="term" value="P:protein poly-ADP-ribosylation"/>
    <property type="evidence" value="ECO:0007669"/>
    <property type="project" value="TreeGrafter"/>
</dbReference>
<gene>
    <name evidence="6" type="ORF">OTU49_005500</name>
</gene>
<dbReference type="PANTHER" id="PTHR10459:SF66">
    <property type="entry name" value="PROTEIN MONO-ADP-RIBOSYLTRANSFERASE PARP3"/>
    <property type="match status" value="1"/>
</dbReference>
<dbReference type="Gene3D" id="3.90.228.10">
    <property type="match status" value="1"/>
</dbReference>
<keyword evidence="3 4" id="KW-0520">NAD</keyword>
<sequence>VGVHWGTFEGERNVGFMFLVETALGRMKYIKMGNSSLTHPPEGFSSIAAKGRLEPDPSKDKIQMLDNMRVIIPIGPPEPQREFEASGFLHSEYVIYNEGQARLRYLAKFSFA</sequence>
<dbReference type="PANTHER" id="PTHR10459">
    <property type="entry name" value="DNA LIGASE"/>
    <property type="match status" value="1"/>
</dbReference>
<keyword evidence="7" id="KW-1185">Reference proteome</keyword>
<dbReference type="AlphaFoldDB" id="A0AAW0WS90"/>
<evidence type="ECO:0000313" key="7">
    <source>
        <dbReference type="Proteomes" id="UP001445076"/>
    </source>
</evidence>
<feature type="domain" description="PARP catalytic" evidence="5">
    <location>
        <begin position="1"/>
        <end position="112"/>
    </location>
</feature>
<dbReference type="GO" id="GO:0006302">
    <property type="term" value="P:double-strand break repair"/>
    <property type="evidence" value="ECO:0007669"/>
    <property type="project" value="TreeGrafter"/>
</dbReference>
<dbReference type="EC" id="2.4.2.-" evidence="4"/>
<dbReference type="Pfam" id="PF00644">
    <property type="entry name" value="PARP"/>
    <property type="match status" value="1"/>
</dbReference>
<dbReference type="PROSITE" id="PS51059">
    <property type="entry name" value="PARP_CATALYTIC"/>
    <property type="match status" value="1"/>
</dbReference>
<evidence type="ECO:0000256" key="1">
    <source>
        <dbReference type="ARBA" id="ARBA00022676"/>
    </source>
</evidence>
<dbReference type="InterPro" id="IPR050800">
    <property type="entry name" value="ARTD/PARP"/>
</dbReference>
<dbReference type="GO" id="GO:1990404">
    <property type="term" value="F:NAD+-protein mono-ADP-ribosyltransferase activity"/>
    <property type="evidence" value="ECO:0007669"/>
    <property type="project" value="TreeGrafter"/>
</dbReference>
<dbReference type="Proteomes" id="UP001445076">
    <property type="component" value="Unassembled WGS sequence"/>
</dbReference>
<feature type="non-terminal residue" evidence="6">
    <location>
        <position position="1"/>
    </location>
</feature>
<keyword evidence="1 4" id="KW-0328">Glycosyltransferase</keyword>
<dbReference type="SUPFAM" id="SSF56399">
    <property type="entry name" value="ADP-ribosylation"/>
    <property type="match status" value="1"/>
</dbReference>
<protein>
    <recommendedName>
        <fullName evidence="4">Poly [ADP-ribose] polymerase</fullName>
        <shortName evidence="4">PARP</shortName>
        <ecNumber evidence="4">2.4.2.-</ecNumber>
    </recommendedName>
</protein>
<dbReference type="GO" id="GO:0005730">
    <property type="term" value="C:nucleolus"/>
    <property type="evidence" value="ECO:0007669"/>
    <property type="project" value="TreeGrafter"/>
</dbReference>
<dbReference type="GO" id="GO:0035861">
    <property type="term" value="C:site of double-strand break"/>
    <property type="evidence" value="ECO:0007669"/>
    <property type="project" value="TreeGrafter"/>
</dbReference>
<dbReference type="EMBL" id="JARKIK010000048">
    <property type="protein sequence ID" value="KAK8735116.1"/>
    <property type="molecule type" value="Genomic_DNA"/>
</dbReference>
<name>A0AAW0WS90_CHEQU</name>
<proteinExistence type="predicted"/>
<reference evidence="6 7" key="1">
    <citation type="journal article" date="2024" name="BMC Genomics">
        <title>Genome assembly of redclaw crayfish (Cherax quadricarinatus) provides insights into its immune adaptation and hypoxia tolerance.</title>
        <authorList>
            <person name="Liu Z."/>
            <person name="Zheng J."/>
            <person name="Li H."/>
            <person name="Fang K."/>
            <person name="Wang S."/>
            <person name="He J."/>
            <person name="Zhou D."/>
            <person name="Weng S."/>
            <person name="Chi M."/>
            <person name="Gu Z."/>
            <person name="He J."/>
            <person name="Li F."/>
            <person name="Wang M."/>
        </authorList>
    </citation>
    <scope>NUCLEOTIDE SEQUENCE [LARGE SCALE GENOMIC DNA]</scope>
    <source>
        <strain evidence="6">ZL_2023a</strain>
    </source>
</reference>
<keyword evidence="2 4" id="KW-0808">Transferase</keyword>
<dbReference type="InterPro" id="IPR012317">
    <property type="entry name" value="Poly(ADP-ribose)pol_cat_dom"/>
</dbReference>
<accession>A0AAW0WS90</accession>
<evidence type="ECO:0000256" key="4">
    <source>
        <dbReference type="RuleBase" id="RU362114"/>
    </source>
</evidence>
<evidence type="ECO:0000313" key="6">
    <source>
        <dbReference type="EMBL" id="KAK8735116.1"/>
    </source>
</evidence>
<evidence type="ECO:0000256" key="3">
    <source>
        <dbReference type="ARBA" id="ARBA00023027"/>
    </source>
</evidence>
<dbReference type="GO" id="GO:0003950">
    <property type="term" value="F:NAD+ poly-ADP-ribosyltransferase activity"/>
    <property type="evidence" value="ECO:0007669"/>
    <property type="project" value="UniProtKB-UniRule"/>
</dbReference>